<evidence type="ECO:0000313" key="8">
    <source>
        <dbReference type="Proteomes" id="UP001179614"/>
    </source>
</evidence>
<evidence type="ECO:0000256" key="5">
    <source>
        <dbReference type="ARBA" id="ARBA00023163"/>
    </source>
</evidence>
<keyword evidence="3" id="KW-0805">Transcription regulation</keyword>
<evidence type="ECO:0000256" key="2">
    <source>
        <dbReference type="ARBA" id="ARBA00009437"/>
    </source>
</evidence>
<organism evidence="7 8">
    <name type="scientific">Bradyrhizobium xenonodulans</name>
    <dbReference type="NCBI Taxonomy" id="2736875"/>
    <lineage>
        <taxon>Bacteria</taxon>
        <taxon>Pseudomonadati</taxon>
        <taxon>Pseudomonadota</taxon>
        <taxon>Alphaproteobacteria</taxon>
        <taxon>Hyphomicrobiales</taxon>
        <taxon>Nitrobacteraceae</taxon>
        <taxon>Bradyrhizobium</taxon>
    </lineage>
</organism>
<dbReference type="SUPFAM" id="SSF46785">
    <property type="entry name" value="Winged helix' DNA-binding domain"/>
    <property type="match status" value="1"/>
</dbReference>
<dbReference type="PANTHER" id="PTHR30346">
    <property type="entry name" value="TRANSCRIPTIONAL DUAL REGULATOR HCAR-RELATED"/>
    <property type="match status" value="1"/>
</dbReference>
<keyword evidence="4" id="KW-0238">DNA-binding</keyword>
<dbReference type="Gene3D" id="1.10.10.10">
    <property type="entry name" value="Winged helix-like DNA-binding domain superfamily/Winged helix DNA-binding domain"/>
    <property type="match status" value="1"/>
</dbReference>
<evidence type="ECO:0000256" key="1">
    <source>
        <dbReference type="ARBA" id="ARBA00003502"/>
    </source>
</evidence>
<feature type="domain" description="HTH lysR-type" evidence="6">
    <location>
        <begin position="1"/>
        <end position="58"/>
    </location>
</feature>
<dbReference type="RefSeq" id="WP_270162539.1">
    <property type="nucleotide sequence ID" value="NZ_CP089391.1"/>
</dbReference>
<dbReference type="PROSITE" id="PS50931">
    <property type="entry name" value="HTH_LYSR"/>
    <property type="match status" value="1"/>
</dbReference>
<dbReference type="Pfam" id="PF00126">
    <property type="entry name" value="HTH_1"/>
    <property type="match status" value="1"/>
</dbReference>
<dbReference type="Gene3D" id="3.40.190.10">
    <property type="entry name" value="Periplasmic binding protein-like II"/>
    <property type="match status" value="2"/>
</dbReference>
<evidence type="ECO:0000256" key="4">
    <source>
        <dbReference type="ARBA" id="ARBA00023125"/>
    </source>
</evidence>
<evidence type="ECO:0000313" key="7">
    <source>
        <dbReference type="EMBL" id="WBL77274.1"/>
    </source>
</evidence>
<evidence type="ECO:0000256" key="3">
    <source>
        <dbReference type="ARBA" id="ARBA00023015"/>
    </source>
</evidence>
<dbReference type="InterPro" id="IPR000847">
    <property type="entry name" value="LysR_HTH_N"/>
</dbReference>
<evidence type="ECO:0000259" key="6">
    <source>
        <dbReference type="PROSITE" id="PS50931"/>
    </source>
</evidence>
<dbReference type="Pfam" id="PF03466">
    <property type="entry name" value="LysR_substrate"/>
    <property type="match status" value="1"/>
</dbReference>
<comment type="similarity">
    <text evidence="2">Belongs to the LysR transcriptional regulatory family.</text>
</comment>
<comment type="function">
    <text evidence="1">NodD regulates the expression of the nodABCFE genes which encode other nodulation proteins. NodD is also a negative regulator of its own expression. Binds flavonoids as inducers.</text>
</comment>
<keyword evidence="5" id="KW-0804">Transcription</keyword>
<dbReference type="SUPFAM" id="SSF53850">
    <property type="entry name" value="Periplasmic binding protein-like II"/>
    <property type="match status" value="1"/>
</dbReference>
<dbReference type="InterPro" id="IPR036388">
    <property type="entry name" value="WH-like_DNA-bd_sf"/>
</dbReference>
<dbReference type="EMBL" id="CP089391">
    <property type="protein sequence ID" value="WBL77274.1"/>
    <property type="molecule type" value="Genomic_DNA"/>
</dbReference>
<keyword evidence="8" id="KW-1185">Reference proteome</keyword>
<dbReference type="Proteomes" id="UP001179614">
    <property type="component" value="Chromosome"/>
</dbReference>
<dbReference type="PRINTS" id="PR00039">
    <property type="entry name" value="HTHLYSR"/>
</dbReference>
<proteinExistence type="inferred from homology"/>
<protein>
    <submittedName>
        <fullName evidence="7">LysR family transcriptional regulator</fullName>
    </submittedName>
</protein>
<gene>
    <name evidence="7" type="ORF">I3J27_30280</name>
</gene>
<accession>A0ABY7MI71</accession>
<dbReference type="InterPro" id="IPR036390">
    <property type="entry name" value="WH_DNA-bd_sf"/>
</dbReference>
<dbReference type="PANTHER" id="PTHR30346:SF30">
    <property type="entry name" value="SMALL NEUTRAL PROTEASE REGULATORY PROTEIN"/>
    <property type="match status" value="1"/>
</dbReference>
<sequence>MELRHLRYFIAVAEEKHITRAAERLGMQQPPLSQQIKAIEQELDVQLFLRKARGVELTDAGRAFLEEARATLMHLDRAFDSTRRAARGEQGRLCVGVTSTTPFHPVVPRAIRAFREACPMVALTLEECLSNESVDRVRNEQMDVAFIRAASGNGQGLAVTSLLDEPMVVALPSTHVLAQTKTEAPVSLDRLSRETFILYGPPGTGMYDSTIAACQAAGFSPRIGNLGASTQLAPRITSTLSLVGAGLGITFVPASLQRMNMEGVIYRSIKGSNRPMATLKLASRRDEKSAVVKQFINSVKKEAKDYAIR</sequence>
<dbReference type="InterPro" id="IPR005119">
    <property type="entry name" value="LysR_subst-bd"/>
</dbReference>
<reference evidence="7" key="1">
    <citation type="submission" date="2021-12" db="EMBL/GenBank/DDBJ databases">
        <title>Bradyrhizobium xenonodulans sp. nov.</title>
        <authorList>
            <person name="Claassens R."/>
            <person name="Venter S.N."/>
            <person name="Beukes C.W."/>
            <person name="Stepkowski T."/>
            <person name="Steenkamp E.T."/>
        </authorList>
    </citation>
    <scope>NUCLEOTIDE SEQUENCE</scope>
    <source>
        <strain evidence="7">14AB</strain>
    </source>
</reference>
<name>A0ABY7MI71_9BRAD</name>